<dbReference type="AlphaFoldDB" id="E9S809"/>
<dbReference type="OrthoDB" id="3190595at2"/>
<feature type="domain" description="Response regulatory" evidence="5">
    <location>
        <begin position="2"/>
        <end position="116"/>
    </location>
</feature>
<dbReference type="PANTHER" id="PTHR46558">
    <property type="entry name" value="TRACRIPTIONAL REGULATORY PROTEIN-RELATED-RELATED"/>
    <property type="match status" value="1"/>
</dbReference>
<dbReference type="CDD" id="cd00093">
    <property type="entry name" value="HTH_XRE"/>
    <property type="match status" value="1"/>
</dbReference>
<feature type="domain" description="HTH cro/C1-type" evidence="6">
    <location>
        <begin position="141"/>
        <end position="195"/>
    </location>
</feature>
<keyword evidence="8" id="KW-1185">Reference proteome</keyword>
<dbReference type="Gene3D" id="3.40.50.2300">
    <property type="match status" value="1"/>
</dbReference>
<comment type="function">
    <text evidence="3">May play the central regulatory role in sporulation. It may be an element of the effector pathway responsible for the activation of sporulation genes in response to nutritional stress. Spo0A may act in concert with spo0H (a sigma factor) to control the expression of some genes that are critical to the sporulation process.</text>
</comment>
<dbReference type="GO" id="GO:0000160">
    <property type="term" value="P:phosphorelay signal transduction system"/>
    <property type="evidence" value="ECO:0007669"/>
    <property type="project" value="InterPro"/>
</dbReference>
<dbReference type="SUPFAM" id="SSF52172">
    <property type="entry name" value="CheY-like"/>
    <property type="match status" value="1"/>
</dbReference>
<keyword evidence="2" id="KW-0238">DNA-binding</keyword>
<accession>E9S809</accession>
<dbReference type="eggNOG" id="COG3947">
    <property type="taxonomic scope" value="Bacteria"/>
</dbReference>
<dbReference type="EMBL" id="ADKM02000018">
    <property type="protein sequence ID" value="EGC04518.1"/>
    <property type="molecule type" value="Genomic_DNA"/>
</dbReference>
<evidence type="ECO:0000313" key="8">
    <source>
        <dbReference type="Proteomes" id="UP000004259"/>
    </source>
</evidence>
<dbReference type="RefSeq" id="WP_002846958.1">
    <property type="nucleotide sequence ID" value="NZ_ADKM02000018.1"/>
</dbReference>
<dbReference type="InterPro" id="IPR001387">
    <property type="entry name" value="Cro/C1-type_HTH"/>
</dbReference>
<dbReference type="InterPro" id="IPR011006">
    <property type="entry name" value="CheY-like_superfamily"/>
</dbReference>
<dbReference type="STRING" id="246199.CUS_7385"/>
<evidence type="ECO:0000256" key="2">
    <source>
        <dbReference type="ARBA" id="ARBA00023125"/>
    </source>
</evidence>
<evidence type="ECO:0000256" key="4">
    <source>
        <dbReference type="PROSITE-ProRule" id="PRU00169"/>
    </source>
</evidence>
<proteinExistence type="predicted"/>
<keyword evidence="4" id="KW-0597">Phosphoprotein</keyword>
<gene>
    <name evidence="7" type="ORF">CUS_7385</name>
</gene>
<dbReference type="SMART" id="SM00530">
    <property type="entry name" value="HTH_XRE"/>
    <property type="match status" value="1"/>
</dbReference>
<evidence type="ECO:0000313" key="7">
    <source>
        <dbReference type="EMBL" id="EGC04518.1"/>
    </source>
</evidence>
<name>E9S809_RUMAL</name>
<dbReference type="PROSITE" id="PS50110">
    <property type="entry name" value="RESPONSE_REGULATORY"/>
    <property type="match status" value="1"/>
</dbReference>
<protein>
    <recommendedName>
        <fullName evidence="1">Stage 0 sporulation protein A homolog</fullName>
    </recommendedName>
</protein>
<dbReference type="GO" id="GO:0003677">
    <property type="term" value="F:DNA binding"/>
    <property type="evidence" value="ECO:0007669"/>
    <property type="project" value="UniProtKB-KW"/>
</dbReference>
<evidence type="ECO:0000256" key="3">
    <source>
        <dbReference type="ARBA" id="ARBA00024867"/>
    </source>
</evidence>
<evidence type="ECO:0000256" key="1">
    <source>
        <dbReference type="ARBA" id="ARBA00018672"/>
    </source>
</evidence>
<reference evidence="7 8" key="1">
    <citation type="submission" date="2011-02" db="EMBL/GenBank/DDBJ databases">
        <authorList>
            <person name="Nelson K.E."/>
            <person name="Sutton G."/>
            <person name="Torralba M."/>
            <person name="Durkin S."/>
            <person name="Harkins D."/>
            <person name="Montgomery R."/>
            <person name="Ziemer C."/>
            <person name="Klaassens E."/>
            <person name="Ocuiv P."/>
            <person name="Morrison M."/>
        </authorList>
    </citation>
    <scope>NUCLEOTIDE SEQUENCE [LARGE SCALE GENOMIC DNA]</scope>
    <source>
        <strain evidence="7 8">8</strain>
    </source>
</reference>
<dbReference type="SMART" id="SM00448">
    <property type="entry name" value="REC"/>
    <property type="match status" value="1"/>
</dbReference>
<dbReference type="Pfam" id="PF01381">
    <property type="entry name" value="HTH_3"/>
    <property type="match status" value="1"/>
</dbReference>
<organism evidence="7 8">
    <name type="scientific">Ruminococcus albus 8</name>
    <dbReference type="NCBI Taxonomy" id="246199"/>
    <lineage>
        <taxon>Bacteria</taxon>
        <taxon>Bacillati</taxon>
        <taxon>Bacillota</taxon>
        <taxon>Clostridia</taxon>
        <taxon>Eubacteriales</taxon>
        <taxon>Oscillospiraceae</taxon>
        <taxon>Ruminococcus</taxon>
    </lineage>
</organism>
<comment type="caution">
    <text evidence="7">The sequence shown here is derived from an EMBL/GenBank/DDBJ whole genome shotgun (WGS) entry which is preliminary data.</text>
</comment>
<evidence type="ECO:0000259" key="6">
    <source>
        <dbReference type="PROSITE" id="PS50943"/>
    </source>
</evidence>
<dbReference type="Proteomes" id="UP000004259">
    <property type="component" value="Unassembled WGS sequence"/>
</dbReference>
<dbReference type="Pfam" id="PF00072">
    <property type="entry name" value="Response_reg"/>
    <property type="match status" value="1"/>
</dbReference>
<dbReference type="InterPro" id="IPR010982">
    <property type="entry name" value="Lambda_DNA-bd_dom_sf"/>
</dbReference>
<dbReference type="SUPFAM" id="SSF47413">
    <property type="entry name" value="lambda repressor-like DNA-binding domains"/>
    <property type="match status" value="1"/>
</dbReference>
<evidence type="ECO:0000259" key="5">
    <source>
        <dbReference type="PROSITE" id="PS50110"/>
    </source>
</evidence>
<dbReference type="InterPro" id="IPR001789">
    <property type="entry name" value="Sig_transdc_resp-reg_receiver"/>
</dbReference>
<dbReference type="Gene3D" id="1.10.260.40">
    <property type="entry name" value="lambda repressor-like DNA-binding domains"/>
    <property type="match status" value="1"/>
</dbReference>
<dbReference type="PANTHER" id="PTHR46558:SF11">
    <property type="entry name" value="HTH-TYPE TRANSCRIPTIONAL REGULATOR XRE"/>
    <property type="match status" value="1"/>
</dbReference>
<sequence>MKILAADDHQLIVDDLLYSIKQLMPDAECTGTSDPDLIIPLFKKHRFDVVFLDIEMDDVNGIALAQKLQKIAPRTNIIYITGYEKYALESYKTYASGFLVKPIDEDMLKDALDHLRFPVSNITDDMLIRQSQGEAVIGRKIQKYREERGLTRNEFAEMLGCVMPTIQRWESGTRVPDVTMLMHIAKVLGVGVEDLIG</sequence>
<feature type="modified residue" description="4-aspartylphosphate" evidence="4">
    <location>
        <position position="53"/>
    </location>
</feature>
<dbReference type="PROSITE" id="PS50943">
    <property type="entry name" value="HTH_CROC1"/>
    <property type="match status" value="1"/>
</dbReference>